<name>A0A0H3I2W9_PECPM</name>
<reference evidence="1 2" key="1">
    <citation type="journal article" date="2012" name="J. Bacteriol.">
        <title>Genome sequence of Pectobacterium sp. strain SCC3193.</title>
        <authorList>
            <person name="Koskinen J.P."/>
            <person name="Laine P."/>
            <person name="Niemi O."/>
            <person name="Nykyri J."/>
            <person name="Harjunpaa H."/>
            <person name="Auvinen P."/>
            <person name="Paulin L."/>
            <person name="Pirhonen M."/>
            <person name="Palva T."/>
            <person name="Holm L."/>
        </authorList>
    </citation>
    <scope>NUCLEOTIDE SEQUENCE [LARGE SCALE GENOMIC DNA]</scope>
    <source>
        <strain evidence="1 2">SCC3193</strain>
    </source>
</reference>
<accession>A0A0H3I2W9</accession>
<dbReference type="eggNOG" id="ENOG5031I12">
    <property type="taxonomic scope" value="Bacteria"/>
</dbReference>
<dbReference type="EMBL" id="CP003415">
    <property type="protein sequence ID" value="AFI90015.1"/>
    <property type="molecule type" value="Genomic_DNA"/>
</dbReference>
<evidence type="ECO:0000313" key="1">
    <source>
        <dbReference type="EMBL" id="AFI90015.1"/>
    </source>
</evidence>
<evidence type="ECO:0000313" key="2">
    <source>
        <dbReference type="Proteomes" id="UP000008044"/>
    </source>
</evidence>
<dbReference type="Proteomes" id="UP000008044">
    <property type="component" value="Chromosome"/>
</dbReference>
<dbReference type="AlphaFoldDB" id="A0A0H3I2W9"/>
<dbReference type="PATRIC" id="fig|1166016.3.peg.1940"/>
<dbReference type="RefSeq" id="WP_014699643.1">
    <property type="nucleotide sequence ID" value="NZ_CP026979.1"/>
</dbReference>
<protein>
    <submittedName>
        <fullName evidence="1">Uncharacterized protein</fullName>
    </submittedName>
</protein>
<dbReference type="HOGENOM" id="CLU_2881882_0_0_6"/>
<proteinExistence type="predicted"/>
<sequence>MPIMFAKEMILFGTIVESGLKGDGQDDASVKIGTENVSENKSPYHEGKGWRRSHILIYRCYQR</sequence>
<dbReference type="KEGG" id="pec:W5S_1925"/>
<organism evidence="1 2">
    <name type="scientific">Pectobacterium parmentieri</name>
    <dbReference type="NCBI Taxonomy" id="1905730"/>
    <lineage>
        <taxon>Bacteria</taxon>
        <taxon>Pseudomonadati</taxon>
        <taxon>Pseudomonadota</taxon>
        <taxon>Gammaproteobacteria</taxon>
        <taxon>Enterobacterales</taxon>
        <taxon>Pectobacteriaceae</taxon>
        <taxon>Pectobacterium</taxon>
    </lineage>
</organism>
<gene>
    <name evidence="1" type="ordered locus">W5S_1925</name>
</gene>